<proteinExistence type="predicted"/>
<keyword evidence="2" id="KW-1185">Reference proteome</keyword>
<protein>
    <submittedName>
        <fullName evidence="1">Kinase-like protein</fullName>
    </submittedName>
</protein>
<gene>
    <name evidence="1" type="ORF">BV25DRAFT_1921454</name>
</gene>
<name>A0ACB8SHH1_9AGAM</name>
<sequence>MSSTLKSGPSSPRPWASLLPSPNSIGLARVDLLNASLRVGRAKDNDTVISHPSIGFYHCVIQKSVQLDGSPLAVVHDKSPFGTYVNYSRVEPFGYQRMANGDTLSFSSSPDAPLTYTFITIDEPFRGSGGFGARYILGQQIGEGGFSSVFQALDRQSGAKRAVKVLHCSTTSAHRQTSLSDALREVQIMQNIFHPQVLKFYAAFHDRQTVRIVSELCPFGNLLSLIFTLGTLDEASARVVTLQVVLALECLHTLGVVHRDLKSENILLSSIDPLHIKVADYGLASFLRPGYTLQGSCGTPGYIAPEVRFGTKGYDSKADCWSLGVTLFEMLSGSLPGIQGSPFATNWAALPDQLSDAGLDFLRRLLETDPRIRMRTRDSLRHLWLLSLIYFPLDRAFPFR</sequence>
<evidence type="ECO:0000313" key="1">
    <source>
        <dbReference type="EMBL" id="KAI0055829.1"/>
    </source>
</evidence>
<organism evidence="1 2">
    <name type="scientific">Artomyces pyxidatus</name>
    <dbReference type="NCBI Taxonomy" id="48021"/>
    <lineage>
        <taxon>Eukaryota</taxon>
        <taxon>Fungi</taxon>
        <taxon>Dikarya</taxon>
        <taxon>Basidiomycota</taxon>
        <taxon>Agaricomycotina</taxon>
        <taxon>Agaricomycetes</taxon>
        <taxon>Russulales</taxon>
        <taxon>Auriscalpiaceae</taxon>
        <taxon>Artomyces</taxon>
    </lineage>
</organism>
<comment type="caution">
    <text evidence="1">The sequence shown here is derived from an EMBL/GenBank/DDBJ whole genome shotgun (WGS) entry which is preliminary data.</text>
</comment>
<evidence type="ECO:0000313" key="2">
    <source>
        <dbReference type="Proteomes" id="UP000814140"/>
    </source>
</evidence>
<dbReference type="Proteomes" id="UP000814140">
    <property type="component" value="Unassembled WGS sequence"/>
</dbReference>
<reference evidence="1" key="2">
    <citation type="journal article" date="2022" name="New Phytol.">
        <title>Evolutionary transition to the ectomycorrhizal habit in the genomes of a hyperdiverse lineage of mushroom-forming fungi.</title>
        <authorList>
            <person name="Looney B."/>
            <person name="Miyauchi S."/>
            <person name="Morin E."/>
            <person name="Drula E."/>
            <person name="Courty P.E."/>
            <person name="Kohler A."/>
            <person name="Kuo A."/>
            <person name="LaButti K."/>
            <person name="Pangilinan J."/>
            <person name="Lipzen A."/>
            <person name="Riley R."/>
            <person name="Andreopoulos W."/>
            <person name="He G."/>
            <person name="Johnson J."/>
            <person name="Nolan M."/>
            <person name="Tritt A."/>
            <person name="Barry K.W."/>
            <person name="Grigoriev I.V."/>
            <person name="Nagy L.G."/>
            <person name="Hibbett D."/>
            <person name="Henrissat B."/>
            <person name="Matheny P.B."/>
            <person name="Labbe J."/>
            <person name="Martin F.M."/>
        </authorList>
    </citation>
    <scope>NUCLEOTIDE SEQUENCE</scope>
    <source>
        <strain evidence="1">HHB10654</strain>
    </source>
</reference>
<reference evidence="1" key="1">
    <citation type="submission" date="2021-03" db="EMBL/GenBank/DDBJ databases">
        <authorList>
            <consortium name="DOE Joint Genome Institute"/>
            <person name="Ahrendt S."/>
            <person name="Looney B.P."/>
            <person name="Miyauchi S."/>
            <person name="Morin E."/>
            <person name="Drula E."/>
            <person name="Courty P.E."/>
            <person name="Chicoki N."/>
            <person name="Fauchery L."/>
            <person name="Kohler A."/>
            <person name="Kuo A."/>
            <person name="Labutti K."/>
            <person name="Pangilinan J."/>
            <person name="Lipzen A."/>
            <person name="Riley R."/>
            <person name="Andreopoulos W."/>
            <person name="He G."/>
            <person name="Johnson J."/>
            <person name="Barry K.W."/>
            <person name="Grigoriev I.V."/>
            <person name="Nagy L."/>
            <person name="Hibbett D."/>
            <person name="Henrissat B."/>
            <person name="Matheny P.B."/>
            <person name="Labbe J."/>
            <person name="Martin F."/>
        </authorList>
    </citation>
    <scope>NUCLEOTIDE SEQUENCE</scope>
    <source>
        <strain evidence="1">HHB10654</strain>
    </source>
</reference>
<dbReference type="EMBL" id="MU277277">
    <property type="protein sequence ID" value="KAI0055829.1"/>
    <property type="molecule type" value="Genomic_DNA"/>
</dbReference>
<accession>A0ACB8SHH1</accession>